<feature type="transmembrane region" description="Helical" evidence="8">
    <location>
        <begin position="224"/>
        <end position="243"/>
    </location>
</feature>
<evidence type="ECO:0000256" key="4">
    <source>
        <dbReference type="ARBA" id="ARBA00022475"/>
    </source>
</evidence>
<dbReference type="GO" id="GO:0005886">
    <property type="term" value="C:plasma membrane"/>
    <property type="evidence" value="ECO:0007669"/>
    <property type="project" value="UniProtKB-SubCell"/>
</dbReference>
<keyword evidence="6 8" id="KW-1133">Transmembrane helix</keyword>
<reference evidence="9 10" key="1">
    <citation type="submission" date="2016-10" db="EMBL/GenBank/DDBJ databases">
        <authorList>
            <person name="de Groot N.N."/>
        </authorList>
    </citation>
    <scope>NUCLEOTIDE SEQUENCE [LARGE SCALE GENOMIC DNA]</scope>
    <source>
        <strain evidence="9 10">GAS522</strain>
    </source>
</reference>
<organism evidence="9 10">
    <name type="scientific">Bradyrhizobium lablabi</name>
    <dbReference type="NCBI Taxonomy" id="722472"/>
    <lineage>
        <taxon>Bacteria</taxon>
        <taxon>Pseudomonadati</taxon>
        <taxon>Pseudomonadota</taxon>
        <taxon>Alphaproteobacteria</taxon>
        <taxon>Hyphomicrobiales</taxon>
        <taxon>Nitrobacteraceae</taxon>
        <taxon>Bradyrhizobium</taxon>
    </lineage>
</organism>
<dbReference type="Proteomes" id="UP000183208">
    <property type="component" value="Unassembled WGS sequence"/>
</dbReference>
<evidence type="ECO:0000256" key="2">
    <source>
        <dbReference type="ARBA" id="ARBA00009773"/>
    </source>
</evidence>
<dbReference type="PANTHER" id="PTHR21716:SF53">
    <property type="entry name" value="PERMEASE PERM-RELATED"/>
    <property type="match status" value="1"/>
</dbReference>
<feature type="transmembrane region" description="Helical" evidence="8">
    <location>
        <begin position="296"/>
        <end position="321"/>
    </location>
</feature>
<comment type="similarity">
    <text evidence="2">Belongs to the autoinducer-2 exporter (AI-2E) (TC 2.A.86) family.</text>
</comment>
<evidence type="ECO:0000256" key="7">
    <source>
        <dbReference type="ARBA" id="ARBA00023136"/>
    </source>
</evidence>
<evidence type="ECO:0000256" key="6">
    <source>
        <dbReference type="ARBA" id="ARBA00022989"/>
    </source>
</evidence>
<evidence type="ECO:0000313" key="9">
    <source>
        <dbReference type="EMBL" id="SEC03210.1"/>
    </source>
</evidence>
<dbReference type="InterPro" id="IPR002549">
    <property type="entry name" value="AI-2E-like"/>
</dbReference>
<feature type="transmembrane region" description="Helical" evidence="8">
    <location>
        <begin position="142"/>
        <end position="159"/>
    </location>
</feature>
<gene>
    <name evidence="9" type="ORF">SAMN05444171_0494</name>
</gene>
<dbReference type="PANTHER" id="PTHR21716">
    <property type="entry name" value="TRANSMEMBRANE PROTEIN"/>
    <property type="match status" value="1"/>
</dbReference>
<comment type="subcellular location">
    <subcellularLocation>
        <location evidence="1">Cell membrane</location>
        <topology evidence="1">Multi-pass membrane protein</topology>
    </subcellularLocation>
</comment>
<dbReference type="EMBL" id="FNTI01000001">
    <property type="protein sequence ID" value="SEC03210.1"/>
    <property type="molecule type" value="Genomic_DNA"/>
</dbReference>
<accession>A0A1M7KVF1</accession>
<evidence type="ECO:0000313" key="10">
    <source>
        <dbReference type="Proteomes" id="UP000183208"/>
    </source>
</evidence>
<keyword evidence="7 8" id="KW-0472">Membrane</keyword>
<feature type="transmembrane region" description="Helical" evidence="8">
    <location>
        <begin position="57"/>
        <end position="82"/>
    </location>
</feature>
<protein>
    <submittedName>
        <fullName evidence="9">Predicted PurR-regulated permease PerM</fullName>
    </submittedName>
</protein>
<dbReference type="AlphaFoldDB" id="A0A1M7KVF1"/>
<keyword evidence="5 8" id="KW-0812">Transmembrane</keyword>
<name>A0A1M7KVF1_9BRAD</name>
<feature type="transmembrane region" description="Helical" evidence="8">
    <location>
        <begin position="255"/>
        <end position="276"/>
    </location>
</feature>
<feature type="transmembrane region" description="Helical" evidence="8">
    <location>
        <begin position="199"/>
        <end position="218"/>
    </location>
</feature>
<evidence type="ECO:0000256" key="8">
    <source>
        <dbReference type="SAM" id="Phobius"/>
    </source>
</evidence>
<dbReference type="Pfam" id="PF01594">
    <property type="entry name" value="AI-2E_transport"/>
    <property type="match status" value="1"/>
</dbReference>
<dbReference type="OrthoDB" id="9799225at2"/>
<evidence type="ECO:0000256" key="5">
    <source>
        <dbReference type="ARBA" id="ARBA00022692"/>
    </source>
</evidence>
<evidence type="ECO:0000256" key="3">
    <source>
        <dbReference type="ARBA" id="ARBA00022448"/>
    </source>
</evidence>
<dbReference type="RefSeq" id="WP_074815098.1">
    <property type="nucleotide sequence ID" value="NZ_FNTI01000001.1"/>
</dbReference>
<keyword evidence="4" id="KW-1003">Cell membrane</keyword>
<proteinExistence type="inferred from homology"/>
<evidence type="ECO:0000256" key="1">
    <source>
        <dbReference type="ARBA" id="ARBA00004651"/>
    </source>
</evidence>
<keyword evidence="3" id="KW-0813">Transport</keyword>
<sequence length="361" mass="39296">MKADGIPRISTGIAAAVLLLVAVYYGTEVLAPLTLAFFIIAIVWPLQQWLQLRLPALVALAITIIVTAVVCLGFASLAALAFGRVGRSLVADASRYQALYEVAVAWLEDRGVSVAGLWAEHFNTGWLLRAARQVTGRVNTTLTFWLVTLVYVMLGLLEVDDARRKVQALGNQGAARILIDATAATAVKFRKYMLVRTQMSVMTGLLIWALAWITGLQFAAEWGIIAFVLNYIPFIGPLIATLFPTLLEMTQFSTWQAVSGIFLGLNLIQFVVGSYIEPRVSGDVLSISPFVVLFAVFFWTFMWGLVGAFIGVPIVIAILTFCSYHPGSRFIADLLGGPVKAVGSLNRNREAPQGDTAELPK</sequence>